<evidence type="ECO:0000256" key="1">
    <source>
        <dbReference type="ARBA" id="ARBA00023186"/>
    </source>
</evidence>
<protein>
    <recommendedName>
        <fullName evidence="2">Probable 26S proteasome regulatory subunit p27</fullName>
    </recommendedName>
</protein>
<evidence type="ECO:0000259" key="3">
    <source>
        <dbReference type="Pfam" id="PF18265"/>
    </source>
</evidence>
<dbReference type="EMBL" id="CP119897">
    <property type="protein sequence ID" value="WFD28334.1"/>
    <property type="molecule type" value="Genomic_DNA"/>
</dbReference>
<dbReference type="PANTHER" id="PTHR12651:SF1">
    <property type="entry name" value="26S PROTEASOME NON-ATPASE REGULATORY SUBUNIT 9"/>
    <property type="match status" value="1"/>
</dbReference>
<reference evidence="4" key="1">
    <citation type="submission" date="2023-03" db="EMBL/GenBank/DDBJ databases">
        <title>Mating type loci evolution in Malassezia.</title>
        <authorList>
            <person name="Coelho M.A."/>
        </authorList>
    </citation>
    <scope>NUCLEOTIDE SEQUENCE</scope>
    <source>
        <strain evidence="4">CBS 9557</strain>
    </source>
</reference>
<proteinExistence type="predicted"/>
<dbReference type="Gene3D" id="6.10.140.1710">
    <property type="match status" value="1"/>
</dbReference>
<dbReference type="Gene3D" id="2.30.42.10">
    <property type="match status" value="1"/>
</dbReference>
<dbReference type="Pfam" id="PF18265">
    <property type="entry name" value="Nas2_N"/>
    <property type="match status" value="1"/>
</dbReference>
<dbReference type="InterPro" id="IPR036034">
    <property type="entry name" value="PDZ_sf"/>
</dbReference>
<dbReference type="GO" id="GO:0000502">
    <property type="term" value="C:proteasome complex"/>
    <property type="evidence" value="ECO:0007669"/>
    <property type="project" value="UniProtKB-KW"/>
</dbReference>
<gene>
    <name evidence="4" type="primary">NAS2</name>
    <name evidence="4" type="ORF">MNAN1_003343</name>
</gene>
<name>A0AAF0EP59_9BASI</name>
<organism evidence="4 5">
    <name type="scientific">Malassezia nana</name>
    <dbReference type="NCBI Taxonomy" id="180528"/>
    <lineage>
        <taxon>Eukaryota</taxon>
        <taxon>Fungi</taxon>
        <taxon>Dikarya</taxon>
        <taxon>Basidiomycota</taxon>
        <taxon>Ustilaginomycotina</taxon>
        <taxon>Malasseziomycetes</taxon>
        <taxon>Malasseziales</taxon>
        <taxon>Malasseziaceae</taxon>
        <taxon>Malassezia</taxon>
    </lineage>
</organism>
<dbReference type="GO" id="GO:0070682">
    <property type="term" value="P:proteasome regulatory particle assembly"/>
    <property type="evidence" value="ECO:0007669"/>
    <property type="project" value="InterPro"/>
</dbReference>
<dbReference type="Proteomes" id="UP001213623">
    <property type="component" value="Chromosome 6"/>
</dbReference>
<accession>A0AAF0EP59</accession>
<dbReference type="InterPro" id="IPR040815">
    <property type="entry name" value="Nas2_N"/>
</dbReference>
<dbReference type="GO" id="GO:0005737">
    <property type="term" value="C:cytoplasm"/>
    <property type="evidence" value="ECO:0007669"/>
    <property type="project" value="TreeGrafter"/>
</dbReference>
<evidence type="ECO:0000313" key="4">
    <source>
        <dbReference type="EMBL" id="WFD28334.1"/>
    </source>
</evidence>
<dbReference type="PANTHER" id="PTHR12651">
    <property type="entry name" value="26S PROTEASOME NON-ATPASE REGULATORY SUBUNIT 9"/>
    <property type="match status" value="1"/>
</dbReference>
<dbReference type="FunFam" id="2.30.42.10:FF:000107">
    <property type="entry name" value="26S proteasome non-ATPase regulatory subunit 9"/>
    <property type="match status" value="1"/>
</dbReference>
<dbReference type="InterPro" id="IPR035269">
    <property type="entry name" value="PSMD9"/>
</dbReference>
<dbReference type="SUPFAM" id="SSF50156">
    <property type="entry name" value="PDZ domain-like"/>
    <property type="match status" value="1"/>
</dbReference>
<evidence type="ECO:0000256" key="2">
    <source>
        <dbReference type="ARBA" id="ARBA00068021"/>
    </source>
</evidence>
<feature type="domain" description="Nas2 N-terminal" evidence="3">
    <location>
        <begin position="14"/>
        <end position="82"/>
    </location>
</feature>
<keyword evidence="5" id="KW-1185">Reference proteome</keyword>
<sequence>MHQQARSDAWHWYSKRQQIDAELAHYHAVLEQNQATMTSDLLDNEGFPRAELDIPTIREARHRIQRLRNDRREVDSRLAMLLTHALPPSSVPRQEAVAVAQSDGVRARRMAVRSVSANGPADKAGLCAGDELVRWGPWDPMTTEYMSDLATTVKEGASIPIVVRRTCLDGRTIDVSLTLTPSRWDGRGLLGCHLVPI</sequence>
<keyword evidence="4" id="KW-0647">Proteasome</keyword>
<dbReference type="GO" id="GO:0005634">
    <property type="term" value="C:nucleus"/>
    <property type="evidence" value="ECO:0007669"/>
    <property type="project" value="TreeGrafter"/>
</dbReference>
<dbReference type="AlphaFoldDB" id="A0AAF0EP59"/>
<keyword evidence="1" id="KW-0143">Chaperone</keyword>
<evidence type="ECO:0000313" key="5">
    <source>
        <dbReference type="Proteomes" id="UP001213623"/>
    </source>
</evidence>